<dbReference type="EMBL" id="AP018933">
    <property type="protein sequence ID" value="BBG30223.1"/>
    <property type="molecule type" value="Genomic_DNA"/>
</dbReference>
<evidence type="ECO:0000256" key="5">
    <source>
        <dbReference type="ARBA" id="ARBA00022842"/>
    </source>
</evidence>
<gene>
    <name evidence="11" type="ORF">ZBT109_1463</name>
</gene>
<feature type="domain" description="CBS" evidence="10">
    <location>
        <begin position="136"/>
        <end position="198"/>
    </location>
</feature>
<evidence type="ECO:0000256" key="3">
    <source>
        <dbReference type="ARBA" id="ARBA00022448"/>
    </source>
</evidence>
<dbReference type="Pfam" id="PF03448">
    <property type="entry name" value="MgtE_N"/>
    <property type="match status" value="1"/>
</dbReference>
<keyword evidence="3 9" id="KW-0813">Transport</keyword>
<evidence type="ECO:0000259" key="10">
    <source>
        <dbReference type="PROSITE" id="PS51371"/>
    </source>
</evidence>
<dbReference type="Pfam" id="PF00571">
    <property type="entry name" value="CBS"/>
    <property type="match status" value="2"/>
</dbReference>
<dbReference type="Proteomes" id="UP000267342">
    <property type="component" value="Chromosome"/>
</dbReference>
<dbReference type="Pfam" id="PF01769">
    <property type="entry name" value="MgtE"/>
    <property type="match status" value="1"/>
</dbReference>
<feature type="transmembrane region" description="Helical" evidence="9">
    <location>
        <begin position="284"/>
        <end position="304"/>
    </location>
</feature>
<proteinExistence type="inferred from homology"/>
<evidence type="ECO:0000256" key="4">
    <source>
        <dbReference type="ARBA" id="ARBA00022692"/>
    </source>
</evidence>
<dbReference type="PANTHER" id="PTHR41394:SF8">
    <property type="entry name" value="MAGNESIUM TRANSPORTER MGTE"/>
    <property type="match status" value="1"/>
</dbReference>
<comment type="subunit">
    <text evidence="9">Homodimer.</text>
</comment>
<feature type="transmembrane region" description="Helical" evidence="9">
    <location>
        <begin position="389"/>
        <end position="410"/>
    </location>
</feature>
<evidence type="ECO:0000313" key="12">
    <source>
        <dbReference type="Proteomes" id="UP000267342"/>
    </source>
</evidence>
<keyword evidence="9" id="KW-1003">Cell membrane</keyword>
<dbReference type="InterPro" id="IPR036739">
    <property type="entry name" value="SLC41_membr_dom_sf"/>
</dbReference>
<dbReference type="SUPFAM" id="SSF158791">
    <property type="entry name" value="MgtE N-terminal domain-like"/>
    <property type="match status" value="1"/>
</dbReference>
<dbReference type="GO" id="GO:0015095">
    <property type="term" value="F:magnesium ion transmembrane transporter activity"/>
    <property type="evidence" value="ECO:0007669"/>
    <property type="project" value="UniProtKB-UniRule"/>
</dbReference>
<dbReference type="GO" id="GO:0005886">
    <property type="term" value="C:plasma membrane"/>
    <property type="evidence" value="ECO:0007669"/>
    <property type="project" value="UniProtKB-SubCell"/>
</dbReference>
<organism evidence="11 12">
    <name type="scientific">Zymobacter palmae</name>
    <dbReference type="NCBI Taxonomy" id="33074"/>
    <lineage>
        <taxon>Bacteria</taxon>
        <taxon>Pseudomonadati</taxon>
        <taxon>Pseudomonadota</taxon>
        <taxon>Gammaproteobacteria</taxon>
        <taxon>Oceanospirillales</taxon>
        <taxon>Halomonadaceae</taxon>
        <taxon>Zymobacter group</taxon>
        <taxon>Zymobacter</taxon>
    </lineage>
</organism>
<dbReference type="KEGG" id="zpl:ZBT109_1463"/>
<keyword evidence="4 9" id="KW-0812">Transmembrane</keyword>
<dbReference type="InterPro" id="IPR046342">
    <property type="entry name" value="CBS_dom_sf"/>
</dbReference>
<accession>A0A348HF21</accession>
<name>A0A348HF21_9GAMM</name>
<feature type="domain" description="CBS" evidence="10">
    <location>
        <begin position="200"/>
        <end position="258"/>
    </location>
</feature>
<evidence type="ECO:0000256" key="6">
    <source>
        <dbReference type="ARBA" id="ARBA00022989"/>
    </source>
</evidence>
<comment type="function">
    <text evidence="9">Acts as a magnesium transporter.</text>
</comment>
<dbReference type="CDD" id="cd04606">
    <property type="entry name" value="CBS_pair_Mg_transporter"/>
    <property type="match status" value="1"/>
</dbReference>
<evidence type="ECO:0000313" key="11">
    <source>
        <dbReference type="EMBL" id="BBG30223.1"/>
    </source>
</evidence>
<dbReference type="SUPFAM" id="SSF54631">
    <property type="entry name" value="CBS-domain pair"/>
    <property type="match status" value="1"/>
</dbReference>
<reference evidence="11 12" key="1">
    <citation type="submission" date="2018-09" db="EMBL/GenBank/DDBJ databases">
        <title>Zymobacter palmae IAM14233 (=T109) whole genome analysis.</title>
        <authorList>
            <person name="Yanase H."/>
        </authorList>
    </citation>
    <scope>NUCLEOTIDE SEQUENCE [LARGE SCALE GENOMIC DNA]</scope>
    <source>
        <strain evidence="11 12">IAM14233</strain>
    </source>
</reference>
<dbReference type="PROSITE" id="PS51371">
    <property type="entry name" value="CBS"/>
    <property type="match status" value="2"/>
</dbReference>
<dbReference type="STRING" id="1123510.GCA_000620025_00461"/>
<dbReference type="PANTHER" id="PTHR41394">
    <property type="entry name" value="MAGNESIUM TRANSPORTER MGTE"/>
    <property type="match status" value="1"/>
</dbReference>
<dbReference type="SMART" id="SM00924">
    <property type="entry name" value="MgtE_N"/>
    <property type="match status" value="1"/>
</dbReference>
<keyword evidence="6 9" id="KW-1133">Transmembrane helix</keyword>
<dbReference type="InterPro" id="IPR000644">
    <property type="entry name" value="CBS_dom"/>
</dbReference>
<comment type="subcellular location">
    <subcellularLocation>
        <location evidence="9">Cell membrane</location>
        <topology evidence="9">Multi-pass membrane protein</topology>
    </subcellularLocation>
    <subcellularLocation>
        <location evidence="1">Membrane</location>
        <topology evidence="1">Multi-pass membrane protein</topology>
    </subcellularLocation>
</comment>
<dbReference type="NCBIfam" id="TIGR00400">
    <property type="entry name" value="mgtE"/>
    <property type="match status" value="1"/>
</dbReference>
<sequence length="457" mass="49713">MNTIELMPSIRRALARRDFTALNDILDDAPAADIAERFAREPDDISTLFLKGIALKHCAEIFSYLPADKQLRIAQELSDDELARLFTEMDGDDSADVFNMFEPVRRESILRRMAHKEREDMLRLSSYEEGTAGSIMTSEYVSINERLTVSEALNKVRQTAPDAETIYQVYMLDDQQRLTGTMSLRQLILADPLARLDSVMISDVVSASSDMPQEDVARMISHYDFLAIPIVNHDNKLVGIVTYDDAMDVVEKETTDDFHRAGSVGVLEQGLSSTSLFTLYRKRIVWLVLLVFGSLFSGAGIAHFQGLIEAQAALVIFLPLLIGSGGNAGSQAATLMVRGLGTGEVNIRDWTSLLGRELLISCVLGITMAVAISPISYARGNFDVACAVAISMVAIVMVGSLLGMSLPFLLNRFGLDPATASGPLVSTLCDSCGVLVFFSVASMFISAATGTPHVSCG</sequence>
<protein>
    <recommendedName>
        <fullName evidence="9">Magnesium transporter MgtE</fullName>
    </recommendedName>
</protein>
<dbReference type="Gene3D" id="3.10.580.10">
    <property type="entry name" value="CBS-domain"/>
    <property type="match status" value="1"/>
</dbReference>
<evidence type="ECO:0000256" key="1">
    <source>
        <dbReference type="ARBA" id="ARBA00004141"/>
    </source>
</evidence>
<evidence type="ECO:0000256" key="2">
    <source>
        <dbReference type="ARBA" id="ARBA00009749"/>
    </source>
</evidence>
<dbReference type="SUPFAM" id="SSF161093">
    <property type="entry name" value="MgtE membrane domain-like"/>
    <property type="match status" value="1"/>
</dbReference>
<dbReference type="Gene3D" id="1.10.357.20">
    <property type="entry name" value="SLC41 divalent cation transporters, integral membrane domain"/>
    <property type="match status" value="1"/>
</dbReference>
<feature type="transmembrane region" description="Helical" evidence="9">
    <location>
        <begin position="310"/>
        <end position="337"/>
    </location>
</feature>
<dbReference type="AlphaFoldDB" id="A0A348HF21"/>
<keyword evidence="5 9" id="KW-0460">Magnesium</keyword>
<evidence type="ECO:0000256" key="8">
    <source>
        <dbReference type="PROSITE-ProRule" id="PRU00703"/>
    </source>
</evidence>
<keyword evidence="8" id="KW-0129">CBS domain</keyword>
<keyword evidence="12" id="KW-1185">Reference proteome</keyword>
<dbReference type="InterPro" id="IPR006669">
    <property type="entry name" value="MgtE_transporter"/>
</dbReference>
<feature type="transmembrane region" description="Helical" evidence="9">
    <location>
        <begin position="422"/>
        <end position="445"/>
    </location>
</feature>
<dbReference type="InterPro" id="IPR006667">
    <property type="entry name" value="SLC41_membr_dom"/>
</dbReference>
<feature type="transmembrane region" description="Helical" evidence="9">
    <location>
        <begin position="358"/>
        <end position="377"/>
    </location>
</feature>
<dbReference type="Gene3D" id="1.25.60.10">
    <property type="entry name" value="MgtE N-terminal domain-like"/>
    <property type="match status" value="1"/>
</dbReference>
<dbReference type="InterPro" id="IPR038076">
    <property type="entry name" value="MgtE_N_sf"/>
</dbReference>
<dbReference type="InterPro" id="IPR006668">
    <property type="entry name" value="Mg_transptr_MgtE_intracell_dom"/>
</dbReference>
<dbReference type="RefSeq" id="WP_051524066.1">
    <property type="nucleotide sequence ID" value="NZ_AP018933.1"/>
</dbReference>
<dbReference type="OrthoDB" id="9790355at2"/>
<dbReference type="GO" id="GO:0046872">
    <property type="term" value="F:metal ion binding"/>
    <property type="evidence" value="ECO:0007669"/>
    <property type="project" value="UniProtKB-KW"/>
</dbReference>
<keyword evidence="7 9" id="KW-0472">Membrane</keyword>
<evidence type="ECO:0000256" key="9">
    <source>
        <dbReference type="RuleBase" id="RU362011"/>
    </source>
</evidence>
<comment type="similarity">
    <text evidence="2 9">Belongs to the SLC41A transporter family.</text>
</comment>
<keyword evidence="9" id="KW-0479">Metal-binding</keyword>
<dbReference type="SMART" id="SM00116">
    <property type="entry name" value="CBS"/>
    <property type="match status" value="2"/>
</dbReference>
<evidence type="ECO:0000256" key="7">
    <source>
        <dbReference type="ARBA" id="ARBA00023136"/>
    </source>
</evidence>